<keyword evidence="2" id="KW-1185">Reference proteome</keyword>
<proteinExistence type="predicted"/>
<dbReference type="AlphaFoldDB" id="A0A4C2A456"/>
<organism evidence="1 2">
    <name type="scientific">Eumeta variegata</name>
    <name type="common">Bagworm moth</name>
    <name type="synonym">Eumeta japonica</name>
    <dbReference type="NCBI Taxonomy" id="151549"/>
    <lineage>
        <taxon>Eukaryota</taxon>
        <taxon>Metazoa</taxon>
        <taxon>Ecdysozoa</taxon>
        <taxon>Arthropoda</taxon>
        <taxon>Hexapoda</taxon>
        <taxon>Insecta</taxon>
        <taxon>Pterygota</taxon>
        <taxon>Neoptera</taxon>
        <taxon>Endopterygota</taxon>
        <taxon>Lepidoptera</taxon>
        <taxon>Glossata</taxon>
        <taxon>Ditrysia</taxon>
        <taxon>Tineoidea</taxon>
        <taxon>Psychidae</taxon>
        <taxon>Oiketicinae</taxon>
        <taxon>Eumeta</taxon>
    </lineage>
</organism>
<dbReference type="Proteomes" id="UP000299102">
    <property type="component" value="Unassembled WGS sequence"/>
</dbReference>
<comment type="caution">
    <text evidence="1">The sequence shown here is derived from an EMBL/GenBank/DDBJ whole genome shotgun (WGS) entry which is preliminary data.</text>
</comment>
<dbReference type="EMBL" id="BGZK01002672">
    <property type="protein sequence ID" value="GBP95731.1"/>
    <property type="molecule type" value="Genomic_DNA"/>
</dbReference>
<reference evidence="1 2" key="1">
    <citation type="journal article" date="2019" name="Commun. Biol.">
        <title>The bagworm genome reveals a unique fibroin gene that provides high tensile strength.</title>
        <authorList>
            <person name="Kono N."/>
            <person name="Nakamura H."/>
            <person name="Ohtoshi R."/>
            <person name="Tomita M."/>
            <person name="Numata K."/>
            <person name="Arakawa K."/>
        </authorList>
    </citation>
    <scope>NUCLEOTIDE SEQUENCE [LARGE SCALE GENOMIC DNA]</scope>
</reference>
<gene>
    <name evidence="1" type="ORF">EVAR_66618_1</name>
</gene>
<name>A0A4C2A456_EUMVA</name>
<protein>
    <submittedName>
        <fullName evidence="1">Uncharacterized protein</fullName>
    </submittedName>
</protein>
<evidence type="ECO:0000313" key="1">
    <source>
        <dbReference type="EMBL" id="GBP95731.1"/>
    </source>
</evidence>
<sequence>MKVGSMQWRCDRCVACVECLGKIDVETVMLESGVVRGQTKSVGINEYVRTPRRNIPSCVDASYGFLAVVIKNEDGPRAADPRPISRTLLSPCGNTLSILSIGWRAARTTCIIYGDDMSPGTYVYLRSAVLHLGHVSVILRGEEWPSSRAKWTAALLRRTRRLDVACNVVGVRSFEPQNDVTPM</sequence>
<accession>A0A4C2A456</accession>
<evidence type="ECO:0000313" key="2">
    <source>
        <dbReference type="Proteomes" id="UP000299102"/>
    </source>
</evidence>